<proteinExistence type="inferred from homology"/>
<name>A0ABV2IA35_9HYPH</name>
<keyword evidence="2" id="KW-0805">Transcription regulation</keyword>
<evidence type="ECO:0000313" key="7">
    <source>
        <dbReference type="Proteomes" id="UP001549164"/>
    </source>
</evidence>
<dbReference type="Gene3D" id="1.10.10.10">
    <property type="entry name" value="Winged helix-like DNA-binding domain superfamily/Winged helix DNA-binding domain"/>
    <property type="match status" value="1"/>
</dbReference>
<dbReference type="GO" id="GO:0003677">
    <property type="term" value="F:DNA binding"/>
    <property type="evidence" value="ECO:0007669"/>
    <property type="project" value="UniProtKB-KW"/>
</dbReference>
<dbReference type="InterPro" id="IPR036390">
    <property type="entry name" value="WH_DNA-bd_sf"/>
</dbReference>
<evidence type="ECO:0000256" key="2">
    <source>
        <dbReference type="ARBA" id="ARBA00023015"/>
    </source>
</evidence>
<comment type="caution">
    <text evidence="6">The sequence shown here is derived from an EMBL/GenBank/DDBJ whole genome shotgun (WGS) entry which is preliminary data.</text>
</comment>
<dbReference type="Gene3D" id="3.40.190.290">
    <property type="match status" value="1"/>
</dbReference>
<dbReference type="PANTHER" id="PTHR30537:SF5">
    <property type="entry name" value="HTH-TYPE TRANSCRIPTIONAL ACTIVATOR TTDR-RELATED"/>
    <property type="match status" value="1"/>
</dbReference>
<dbReference type="EMBL" id="JBEPLY010000004">
    <property type="protein sequence ID" value="MET3599750.1"/>
    <property type="molecule type" value="Genomic_DNA"/>
</dbReference>
<organism evidence="6 7">
    <name type="scientific">Martelella mangrovi</name>
    <dbReference type="NCBI Taxonomy" id="1397477"/>
    <lineage>
        <taxon>Bacteria</taxon>
        <taxon>Pseudomonadati</taxon>
        <taxon>Pseudomonadota</taxon>
        <taxon>Alphaproteobacteria</taxon>
        <taxon>Hyphomicrobiales</taxon>
        <taxon>Aurantimonadaceae</taxon>
        <taxon>Martelella</taxon>
    </lineage>
</organism>
<keyword evidence="3 6" id="KW-0238">DNA-binding</keyword>
<accession>A0ABV2IA35</accession>
<evidence type="ECO:0000256" key="1">
    <source>
        <dbReference type="ARBA" id="ARBA00009437"/>
    </source>
</evidence>
<comment type="similarity">
    <text evidence="1">Belongs to the LysR transcriptional regulatory family.</text>
</comment>
<dbReference type="SUPFAM" id="SSF53850">
    <property type="entry name" value="Periplasmic binding protein-like II"/>
    <property type="match status" value="1"/>
</dbReference>
<evidence type="ECO:0000259" key="5">
    <source>
        <dbReference type="PROSITE" id="PS50931"/>
    </source>
</evidence>
<sequence>METMRALKAFVEVVNQGSFIAAANRLSLSNAAVSRQIVGLEQHFGARLLNRTSRNLSLTEPGRELYGRAQLILQELEEAEAVVGRQTAKPSGLLRISAPVSFGTGVFSELLPDFCRRYPEITLDLDLSNRVVDLVNDGVDVAVRLSLGDLSPHLIARRLGTVRMVFCASPDYLARRGTPKKPEDLNAHDFLCFSYLWRTQKLTLNHRDGNRTIVNLTPRVHANNGDVLTTFAREGFGVLLHPYFIAADDLASGRLVQVLPEWNASEVELHALYVSRKHLPLKIRVFVDYLVERLPGQIL</sequence>
<keyword evidence="4" id="KW-0804">Transcription</keyword>
<dbReference type="PANTHER" id="PTHR30537">
    <property type="entry name" value="HTH-TYPE TRANSCRIPTIONAL REGULATOR"/>
    <property type="match status" value="1"/>
</dbReference>
<evidence type="ECO:0000256" key="3">
    <source>
        <dbReference type="ARBA" id="ARBA00023125"/>
    </source>
</evidence>
<dbReference type="Pfam" id="PF00126">
    <property type="entry name" value="HTH_1"/>
    <property type="match status" value="1"/>
</dbReference>
<reference evidence="6 7" key="1">
    <citation type="submission" date="2024-06" db="EMBL/GenBank/DDBJ databases">
        <title>Genomic Encyclopedia of Type Strains, Phase IV (KMG-IV): sequencing the most valuable type-strain genomes for metagenomic binning, comparative biology and taxonomic classification.</title>
        <authorList>
            <person name="Goeker M."/>
        </authorList>
    </citation>
    <scope>NUCLEOTIDE SEQUENCE [LARGE SCALE GENOMIC DNA]</scope>
    <source>
        <strain evidence="6 7">DSM 28102</strain>
    </source>
</reference>
<dbReference type="Proteomes" id="UP001549164">
    <property type="component" value="Unassembled WGS sequence"/>
</dbReference>
<evidence type="ECO:0000313" key="6">
    <source>
        <dbReference type="EMBL" id="MET3599750.1"/>
    </source>
</evidence>
<dbReference type="Pfam" id="PF03466">
    <property type="entry name" value="LysR_substrate"/>
    <property type="match status" value="1"/>
</dbReference>
<keyword evidence="7" id="KW-1185">Reference proteome</keyword>
<protein>
    <submittedName>
        <fullName evidence="6">DNA-binding transcriptional LysR family regulator</fullName>
    </submittedName>
</protein>
<dbReference type="InterPro" id="IPR000847">
    <property type="entry name" value="LysR_HTH_N"/>
</dbReference>
<dbReference type="PROSITE" id="PS50931">
    <property type="entry name" value="HTH_LYSR"/>
    <property type="match status" value="1"/>
</dbReference>
<dbReference type="CDD" id="cd08422">
    <property type="entry name" value="PBP2_CrgA_like"/>
    <property type="match status" value="1"/>
</dbReference>
<dbReference type="InterPro" id="IPR005119">
    <property type="entry name" value="LysR_subst-bd"/>
</dbReference>
<feature type="domain" description="HTH lysR-type" evidence="5">
    <location>
        <begin position="1"/>
        <end position="59"/>
    </location>
</feature>
<dbReference type="RefSeq" id="WP_106310753.1">
    <property type="nucleotide sequence ID" value="NZ_JBEPLY010000004.1"/>
</dbReference>
<dbReference type="InterPro" id="IPR058163">
    <property type="entry name" value="LysR-type_TF_proteobact-type"/>
</dbReference>
<dbReference type="InterPro" id="IPR036388">
    <property type="entry name" value="WH-like_DNA-bd_sf"/>
</dbReference>
<evidence type="ECO:0000256" key="4">
    <source>
        <dbReference type="ARBA" id="ARBA00023163"/>
    </source>
</evidence>
<gene>
    <name evidence="6" type="ORF">ABID12_001689</name>
</gene>
<dbReference type="SUPFAM" id="SSF46785">
    <property type="entry name" value="Winged helix' DNA-binding domain"/>
    <property type="match status" value="1"/>
</dbReference>